<organism evidence="8 9">
    <name type="scientific">Fistulifera solaris</name>
    <name type="common">Oleaginous diatom</name>
    <dbReference type="NCBI Taxonomy" id="1519565"/>
    <lineage>
        <taxon>Eukaryota</taxon>
        <taxon>Sar</taxon>
        <taxon>Stramenopiles</taxon>
        <taxon>Ochrophyta</taxon>
        <taxon>Bacillariophyta</taxon>
        <taxon>Bacillariophyceae</taxon>
        <taxon>Bacillariophycidae</taxon>
        <taxon>Naviculales</taxon>
        <taxon>Naviculaceae</taxon>
        <taxon>Fistulifera</taxon>
    </lineage>
</organism>
<dbReference type="InterPro" id="IPR000387">
    <property type="entry name" value="Tyr_Pase_dom"/>
</dbReference>
<evidence type="ECO:0000313" key="9">
    <source>
        <dbReference type="Proteomes" id="UP000198406"/>
    </source>
</evidence>
<dbReference type="Pfam" id="PF00782">
    <property type="entry name" value="DSPc"/>
    <property type="match status" value="1"/>
</dbReference>
<dbReference type="PROSITE" id="PS50054">
    <property type="entry name" value="TYR_PHOSPHATASE_DUAL"/>
    <property type="match status" value="1"/>
</dbReference>
<evidence type="ECO:0000256" key="1">
    <source>
        <dbReference type="ARBA" id="ARBA00008601"/>
    </source>
</evidence>
<evidence type="ECO:0000256" key="3">
    <source>
        <dbReference type="ARBA" id="ARBA00022801"/>
    </source>
</evidence>
<dbReference type="PROSITE" id="PS00383">
    <property type="entry name" value="TYR_PHOSPHATASE_1"/>
    <property type="match status" value="1"/>
</dbReference>
<evidence type="ECO:0000313" key="8">
    <source>
        <dbReference type="EMBL" id="GAX22534.1"/>
    </source>
</evidence>
<gene>
    <name evidence="8" type="ORF">FisN_14Hh157</name>
</gene>
<dbReference type="FunCoup" id="A0A1Z5K8H7">
    <property type="interactions" value="18"/>
</dbReference>
<dbReference type="PROSITE" id="PS50056">
    <property type="entry name" value="TYR_PHOSPHATASE_2"/>
    <property type="match status" value="1"/>
</dbReference>
<feature type="domain" description="Tyrosine-protein phosphatase" evidence="6">
    <location>
        <begin position="10"/>
        <end position="166"/>
    </location>
</feature>
<accession>A0A1Z5K8H7</accession>
<keyword evidence="3 8" id="KW-0378">Hydrolase</keyword>
<dbReference type="InterPro" id="IPR016130">
    <property type="entry name" value="Tyr_Pase_AS"/>
</dbReference>
<dbReference type="EMBL" id="BDSP01000184">
    <property type="protein sequence ID" value="GAX22534.1"/>
    <property type="molecule type" value="Genomic_DNA"/>
</dbReference>
<comment type="similarity">
    <text evidence="1">Belongs to the protein-tyrosine phosphatase family. Non-receptor class dual specificity subfamily.</text>
</comment>
<proteinExistence type="inferred from homology"/>
<evidence type="ECO:0000259" key="7">
    <source>
        <dbReference type="PROSITE" id="PS50056"/>
    </source>
</evidence>
<dbReference type="GO" id="GO:0004725">
    <property type="term" value="F:protein tyrosine phosphatase activity"/>
    <property type="evidence" value="ECO:0007669"/>
    <property type="project" value="UniProtKB-EC"/>
</dbReference>
<dbReference type="InParanoid" id="A0A1Z5K8H7"/>
<dbReference type="InterPro" id="IPR000340">
    <property type="entry name" value="Dual-sp_phosphatase_cat-dom"/>
</dbReference>
<dbReference type="GO" id="GO:0005737">
    <property type="term" value="C:cytoplasm"/>
    <property type="evidence" value="ECO:0007669"/>
    <property type="project" value="TreeGrafter"/>
</dbReference>
<evidence type="ECO:0000256" key="5">
    <source>
        <dbReference type="SAM" id="MobiDB-lite"/>
    </source>
</evidence>
<keyword evidence="9" id="KW-1185">Reference proteome</keyword>
<dbReference type="OrthoDB" id="10252009at2759"/>
<dbReference type="InterPro" id="IPR029021">
    <property type="entry name" value="Prot-tyrosine_phosphatase-like"/>
</dbReference>
<protein>
    <recommendedName>
        <fullName evidence="2">protein-tyrosine-phosphatase</fullName>
        <ecNumber evidence="2">3.1.3.48</ecNumber>
    </recommendedName>
</protein>
<sequence length="207" mass="22668">MSLIYRCKELVGGSRPGLYVGGKKDAKNLEKLRQWKVTHILNMTPEKDVNVKAGVPNYFEKKVDILPAFQYKRIAVYDSPTGASGILDTADEIVSFISKGLLHGSVLVHCQQGVSRSTTAAAIYLIKRASMTAKEALALIKRRRPEACPIPTFVELLESLEKQCCPESSVLKREVLGPAPPPKRRQLIGPQPPSATTDPSADATKDE</sequence>
<dbReference type="SUPFAM" id="SSF52799">
    <property type="entry name" value="(Phosphotyrosine protein) phosphatases II"/>
    <property type="match status" value="1"/>
</dbReference>
<feature type="region of interest" description="Disordered" evidence="5">
    <location>
        <begin position="173"/>
        <end position="207"/>
    </location>
</feature>
<evidence type="ECO:0000256" key="4">
    <source>
        <dbReference type="ARBA" id="ARBA00022912"/>
    </source>
</evidence>
<evidence type="ECO:0000256" key="2">
    <source>
        <dbReference type="ARBA" id="ARBA00013064"/>
    </source>
</evidence>
<dbReference type="PANTHER" id="PTHR10159:SF521">
    <property type="entry name" value="LEUCINE RICH REPEAT AND PHOSPHATASE DOMAIN CONTAINING PROTEIN"/>
    <property type="match status" value="1"/>
</dbReference>
<dbReference type="GO" id="GO:0043409">
    <property type="term" value="P:negative regulation of MAPK cascade"/>
    <property type="evidence" value="ECO:0007669"/>
    <property type="project" value="TreeGrafter"/>
</dbReference>
<comment type="caution">
    <text evidence="8">The sequence shown here is derived from an EMBL/GenBank/DDBJ whole genome shotgun (WGS) entry which is preliminary data.</text>
</comment>
<dbReference type="PANTHER" id="PTHR10159">
    <property type="entry name" value="DUAL SPECIFICITY PROTEIN PHOSPHATASE"/>
    <property type="match status" value="1"/>
</dbReference>
<name>A0A1Z5K8H7_FISSO</name>
<dbReference type="InterPro" id="IPR020422">
    <property type="entry name" value="TYR_PHOSPHATASE_DUAL_dom"/>
</dbReference>
<dbReference type="CDD" id="cd14498">
    <property type="entry name" value="DSP"/>
    <property type="match status" value="1"/>
</dbReference>
<dbReference type="Gene3D" id="3.90.190.10">
    <property type="entry name" value="Protein tyrosine phosphatase superfamily"/>
    <property type="match status" value="1"/>
</dbReference>
<feature type="domain" description="Tyrosine specific protein phosphatases" evidence="7">
    <location>
        <begin position="84"/>
        <end position="145"/>
    </location>
</feature>
<dbReference type="Proteomes" id="UP000198406">
    <property type="component" value="Unassembled WGS sequence"/>
</dbReference>
<keyword evidence="4" id="KW-0904">Protein phosphatase</keyword>
<dbReference type="AlphaFoldDB" id="A0A1Z5K8H7"/>
<reference evidence="8 9" key="1">
    <citation type="journal article" date="2015" name="Plant Cell">
        <title>Oil accumulation by the oleaginous diatom Fistulifera solaris as revealed by the genome and transcriptome.</title>
        <authorList>
            <person name="Tanaka T."/>
            <person name="Maeda Y."/>
            <person name="Veluchamy A."/>
            <person name="Tanaka M."/>
            <person name="Abida H."/>
            <person name="Marechal E."/>
            <person name="Bowler C."/>
            <person name="Muto M."/>
            <person name="Sunaga Y."/>
            <person name="Tanaka M."/>
            <person name="Yoshino T."/>
            <person name="Taniguchi T."/>
            <person name="Fukuda Y."/>
            <person name="Nemoto M."/>
            <person name="Matsumoto M."/>
            <person name="Wong P.S."/>
            <person name="Aburatani S."/>
            <person name="Fujibuchi W."/>
        </authorList>
    </citation>
    <scope>NUCLEOTIDE SEQUENCE [LARGE SCALE GENOMIC DNA]</scope>
    <source>
        <strain evidence="8 9">JPCC DA0580</strain>
    </source>
</reference>
<evidence type="ECO:0000259" key="6">
    <source>
        <dbReference type="PROSITE" id="PS50054"/>
    </source>
</evidence>
<dbReference type="EC" id="3.1.3.48" evidence="2"/>
<dbReference type="SMART" id="SM00195">
    <property type="entry name" value="DSPc"/>
    <property type="match status" value="1"/>
</dbReference>